<organism evidence="1 2">
    <name type="scientific">Nitrincola iocasae</name>
    <dbReference type="NCBI Taxonomy" id="2614693"/>
    <lineage>
        <taxon>Bacteria</taxon>
        <taxon>Pseudomonadati</taxon>
        <taxon>Pseudomonadota</taxon>
        <taxon>Gammaproteobacteria</taxon>
        <taxon>Oceanospirillales</taxon>
        <taxon>Oceanospirillaceae</taxon>
        <taxon>Nitrincola</taxon>
    </lineage>
</organism>
<accession>A0A5J6LH43</accession>
<proteinExistence type="predicted"/>
<sequence>MPRGVVVSLWCDTLFVIHDRSAATLTAMDGGNAENAGAFFGPGGRRSHQSDITTQPTALCQFQDKNHRYGMEHRIKPMIRRYGKELWQVPV</sequence>
<evidence type="ECO:0000313" key="1">
    <source>
        <dbReference type="EMBL" id="QEW07855.1"/>
    </source>
</evidence>
<dbReference type="RefSeq" id="WP_151057693.1">
    <property type="nucleotide sequence ID" value="NZ_CP044222.1"/>
</dbReference>
<dbReference type="Proteomes" id="UP000325606">
    <property type="component" value="Chromosome"/>
</dbReference>
<keyword evidence="2" id="KW-1185">Reference proteome</keyword>
<gene>
    <name evidence="1" type="ORF">F5I99_15905</name>
</gene>
<dbReference type="KEGG" id="nik:F5I99_15905"/>
<reference evidence="1 2" key="1">
    <citation type="submission" date="2019-09" db="EMBL/GenBank/DDBJ databases">
        <title>Nitrincola iocasae sp. nov., a bacterium isolated from the sediment collected at a cold seep field in South China Sea.</title>
        <authorList>
            <person name="Zhang H."/>
            <person name="Wang H."/>
            <person name="Li C."/>
        </authorList>
    </citation>
    <scope>NUCLEOTIDE SEQUENCE [LARGE SCALE GENOMIC DNA]</scope>
    <source>
        <strain evidence="1 2">KXZD1103</strain>
    </source>
</reference>
<protein>
    <submittedName>
        <fullName evidence="1">Uncharacterized protein</fullName>
    </submittedName>
</protein>
<name>A0A5J6LH43_9GAMM</name>
<dbReference type="AlphaFoldDB" id="A0A5J6LH43"/>
<dbReference type="EMBL" id="CP044222">
    <property type="protein sequence ID" value="QEW07855.1"/>
    <property type="molecule type" value="Genomic_DNA"/>
</dbReference>
<evidence type="ECO:0000313" key="2">
    <source>
        <dbReference type="Proteomes" id="UP000325606"/>
    </source>
</evidence>